<dbReference type="SUPFAM" id="SSF55729">
    <property type="entry name" value="Acyl-CoA N-acyltransferases (Nat)"/>
    <property type="match status" value="1"/>
</dbReference>
<dbReference type="PANTHER" id="PTHR47237">
    <property type="entry name" value="SLL0310 PROTEIN"/>
    <property type="match status" value="1"/>
</dbReference>
<dbReference type="EMBL" id="BAAAKV010000002">
    <property type="protein sequence ID" value="GAA1151428.1"/>
    <property type="molecule type" value="Genomic_DNA"/>
</dbReference>
<dbReference type="CDD" id="cd04301">
    <property type="entry name" value="NAT_SF"/>
    <property type="match status" value="1"/>
</dbReference>
<name>A0ABP4F5M7_9ACTN</name>
<dbReference type="PANTHER" id="PTHR47237:SF2">
    <property type="entry name" value="BLL4206 PROTEIN"/>
    <property type="match status" value="1"/>
</dbReference>
<dbReference type="InterPro" id="IPR000182">
    <property type="entry name" value="GNAT_dom"/>
</dbReference>
<feature type="domain" description="N-acetyltransferase" evidence="2">
    <location>
        <begin position="8"/>
        <end position="202"/>
    </location>
</feature>
<keyword evidence="4" id="KW-1185">Reference proteome</keyword>
<dbReference type="InterPro" id="IPR016181">
    <property type="entry name" value="Acyl_CoA_acyltransferase"/>
</dbReference>
<dbReference type="RefSeq" id="WP_344269016.1">
    <property type="nucleotide sequence ID" value="NZ_BAAAKV010000002.1"/>
</dbReference>
<dbReference type="Proteomes" id="UP001501371">
    <property type="component" value="Unassembled WGS sequence"/>
</dbReference>
<gene>
    <name evidence="3" type="ORF">GCM10009654_03480</name>
</gene>
<sequence>MPTPLSALPIRPLTMADLSACADLAESRGWSREERSWRLLLAAGAGYGIDDPVGGPPAGKGLAAVCVLTSYGPVARVGDGMTDGPGGHRAENGRKRTQRPSSDPVGSQGVGGGPAVAGRPEAGGRSSVDRGLAAVGKLLVAERYERQGLGRRLMRHVLDEADDRPLVLYATSYGLPLYQRLGFTDVGGAARLRGHLRAPDRPSPVTTRPATAHDVRALVRLDAEVLGVDRTALLTRLPSCTDRIQVAEEGSTITGYAAVGSTPRTEVVGPVIAEDTATAEALITALVTGRERPVRLDIDTRHSELLRRLTERGLATASMTTTMTHGTPSLPGDWARHFAPLSLATG</sequence>
<feature type="region of interest" description="Disordered" evidence="1">
    <location>
        <begin position="77"/>
        <end position="128"/>
    </location>
</feature>
<protein>
    <submittedName>
        <fullName evidence="3">GNAT family N-acetyltransferase</fullName>
    </submittedName>
</protein>
<evidence type="ECO:0000259" key="2">
    <source>
        <dbReference type="PROSITE" id="PS51186"/>
    </source>
</evidence>
<accession>A0ABP4F5M7</accession>
<dbReference type="Gene3D" id="3.40.630.30">
    <property type="match status" value="1"/>
</dbReference>
<comment type="caution">
    <text evidence="3">The sequence shown here is derived from an EMBL/GenBank/DDBJ whole genome shotgun (WGS) entry which is preliminary data.</text>
</comment>
<organism evidence="3 4">
    <name type="scientific">Streptomyces hebeiensis</name>
    <dbReference type="NCBI Taxonomy" id="229486"/>
    <lineage>
        <taxon>Bacteria</taxon>
        <taxon>Bacillati</taxon>
        <taxon>Actinomycetota</taxon>
        <taxon>Actinomycetes</taxon>
        <taxon>Kitasatosporales</taxon>
        <taxon>Streptomycetaceae</taxon>
        <taxon>Streptomyces</taxon>
    </lineage>
</organism>
<proteinExistence type="predicted"/>
<evidence type="ECO:0000313" key="4">
    <source>
        <dbReference type="Proteomes" id="UP001501371"/>
    </source>
</evidence>
<dbReference type="Pfam" id="PF18014">
    <property type="entry name" value="Acetyltransf_18"/>
    <property type="match status" value="1"/>
</dbReference>
<dbReference type="InterPro" id="IPR041496">
    <property type="entry name" value="YitH/HolE_GNAT"/>
</dbReference>
<dbReference type="InterPro" id="IPR052729">
    <property type="entry name" value="Acyl/Acetyltrans_Enzymes"/>
</dbReference>
<reference evidence="4" key="1">
    <citation type="journal article" date="2019" name="Int. J. Syst. Evol. Microbiol.">
        <title>The Global Catalogue of Microorganisms (GCM) 10K type strain sequencing project: providing services to taxonomists for standard genome sequencing and annotation.</title>
        <authorList>
            <consortium name="The Broad Institute Genomics Platform"/>
            <consortium name="The Broad Institute Genome Sequencing Center for Infectious Disease"/>
            <person name="Wu L."/>
            <person name="Ma J."/>
        </authorList>
    </citation>
    <scope>NUCLEOTIDE SEQUENCE [LARGE SCALE GENOMIC DNA]</scope>
    <source>
        <strain evidence="4">JCM 12696</strain>
    </source>
</reference>
<evidence type="ECO:0000313" key="3">
    <source>
        <dbReference type="EMBL" id="GAA1151428.1"/>
    </source>
</evidence>
<dbReference type="PROSITE" id="PS51186">
    <property type="entry name" value="GNAT"/>
    <property type="match status" value="1"/>
</dbReference>
<dbReference type="Pfam" id="PF13673">
    <property type="entry name" value="Acetyltransf_10"/>
    <property type="match status" value="1"/>
</dbReference>
<dbReference type="Gene3D" id="3.40.630.90">
    <property type="match status" value="1"/>
</dbReference>
<evidence type="ECO:0000256" key="1">
    <source>
        <dbReference type="SAM" id="MobiDB-lite"/>
    </source>
</evidence>